<comment type="cofactor">
    <cofactor evidence="8">
        <name>Zn(2+)</name>
        <dbReference type="ChEBI" id="CHEBI:29105"/>
    </cofactor>
    <text evidence="8">Binds 1 zinc ion per subunit.</text>
</comment>
<keyword evidence="4 8" id="KW-0479">Metal-binding</keyword>
<keyword evidence="5 8" id="KW-0378">Hydrolase</keyword>
<organism evidence="10 11">
    <name type="scientific">Aeromonas veronii AMC34</name>
    <dbReference type="NCBI Taxonomy" id="1073383"/>
    <lineage>
        <taxon>Bacteria</taxon>
        <taxon>Pseudomonadati</taxon>
        <taxon>Pseudomonadota</taxon>
        <taxon>Gammaproteobacteria</taxon>
        <taxon>Aeromonadales</taxon>
        <taxon>Aeromonadaceae</taxon>
        <taxon>Aeromonas</taxon>
    </lineage>
</organism>
<dbReference type="HAMAP" id="MF_00972">
    <property type="entry name" value="tRNA_aden_deaminase"/>
    <property type="match status" value="1"/>
</dbReference>
<keyword evidence="3 8" id="KW-0819">tRNA processing</keyword>
<comment type="function">
    <text evidence="8">Catalyzes the deamination of adenosine to inosine at the wobble position 34 of tRNA(Arg2).</text>
</comment>
<keyword evidence="6 8" id="KW-0862">Zinc</keyword>
<feature type="active site" description="Proton donor" evidence="8">
    <location>
        <position position="139"/>
    </location>
</feature>
<evidence type="ECO:0000256" key="4">
    <source>
        <dbReference type="ARBA" id="ARBA00022723"/>
    </source>
</evidence>
<sequence>MAKRVQLLFYHRDADCFFIAQSGCSLGLTRRFGIICRPVTARYHACYLWSYLTGVGSGNANSTIKQYKEGMGVKPSEVPETPSQTEQDEQWMRHAMALAARAEGIGEIPVGAVLVLDGQVVGEGWNRSISEHDACAHAEVMAIRVAGQQLTNYRLLDTTLYVTLEPCCMCAGALIHSRVKRVVYGARDLKTGAAGSVFEILQDPRHNHRVELTGGVLADACSAQLSAFFKRRRAEKKAAKLAMQQSNDTLS</sequence>
<dbReference type="EC" id="3.5.4.33" evidence="8"/>
<evidence type="ECO:0000256" key="5">
    <source>
        <dbReference type="ARBA" id="ARBA00022801"/>
    </source>
</evidence>
<dbReference type="NCBIfam" id="NF008113">
    <property type="entry name" value="PRK10860.1"/>
    <property type="match status" value="1"/>
</dbReference>
<feature type="binding site" evidence="8">
    <location>
        <position position="167"/>
    </location>
    <ligand>
        <name>Zn(2+)</name>
        <dbReference type="ChEBI" id="CHEBI:29105"/>
        <note>catalytic</note>
    </ligand>
</feature>
<dbReference type="GO" id="GO:0002100">
    <property type="term" value="P:tRNA wobble adenosine to inosine editing"/>
    <property type="evidence" value="ECO:0007669"/>
    <property type="project" value="UniProtKB-UniRule"/>
</dbReference>
<reference evidence="10 11" key="1">
    <citation type="submission" date="2012-06" db="EMBL/GenBank/DDBJ databases">
        <title>The Genome Sequence of Aeromonas veronii AMC34.</title>
        <authorList>
            <consortium name="The Broad Institute Genome Sequencing Platform"/>
            <person name="Earl A."/>
            <person name="Ward D."/>
            <person name="Feldgarden M."/>
            <person name="Gevers D."/>
            <person name="Graf J."/>
            <person name="Tomasi A."/>
            <person name="Horneman A."/>
            <person name="Walker B."/>
            <person name="Young S.K."/>
            <person name="Zeng Q."/>
            <person name="Gargeya S."/>
            <person name="Fitzgerald M."/>
            <person name="Haas B."/>
            <person name="Abouelleil A."/>
            <person name="Alvarado L."/>
            <person name="Arachchi H.M."/>
            <person name="Berlin A.M."/>
            <person name="Chapman S.B."/>
            <person name="Goldberg J."/>
            <person name="Griggs A."/>
            <person name="Gujja S."/>
            <person name="Hansen M."/>
            <person name="Howarth C."/>
            <person name="Imamovic A."/>
            <person name="Larimer J."/>
            <person name="McCowan C."/>
            <person name="Montmayeur A."/>
            <person name="Murphy C."/>
            <person name="Neiman D."/>
            <person name="Pearson M."/>
            <person name="Priest M."/>
            <person name="Roberts A."/>
            <person name="Saif S."/>
            <person name="Shea T."/>
            <person name="Sisk P."/>
            <person name="Sykes S."/>
            <person name="Wortman J."/>
            <person name="Nusbaum C."/>
            <person name="Birren B."/>
        </authorList>
    </citation>
    <scope>NUCLEOTIDE SEQUENCE [LARGE SCALE GENOMIC DNA]</scope>
    <source>
        <strain evidence="10 11">AMC34</strain>
    </source>
</reference>
<comment type="subunit">
    <text evidence="2 8">Homodimer.</text>
</comment>
<dbReference type="PANTHER" id="PTHR11079">
    <property type="entry name" value="CYTOSINE DEAMINASE FAMILY MEMBER"/>
    <property type="match status" value="1"/>
</dbReference>
<dbReference type="FunFam" id="3.40.140.10:FF:000005">
    <property type="entry name" value="tRNA-specific adenosine deaminase"/>
    <property type="match status" value="1"/>
</dbReference>
<dbReference type="InterPro" id="IPR016192">
    <property type="entry name" value="APOBEC/CMP_deaminase_Zn-bd"/>
</dbReference>
<dbReference type="InterPro" id="IPR002125">
    <property type="entry name" value="CMP_dCMP_dom"/>
</dbReference>
<dbReference type="EMBL" id="AGWU01000019">
    <property type="protein sequence ID" value="EKB19496.1"/>
    <property type="molecule type" value="Genomic_DNA"/>
</dbReference>
<dbReference type="PROSITE" id="PS51747">
    <property type="entry name" value="CYT_DCMP_DEAMINASES_2"/>
    <property type="match status" value="1"/>
</dbReference>
<dbReference type="PROSITE" id="PS00903">
    <property type="entry name" value="CYT_DCMP_DEAMINASES_1"/>
    <property type="match status" value="1"/>
</dbReference>
<dbReference type="Gene3D" id="3.40.140.10">
    <property type="entry name" value="Cytidine Deaminase, domain 2"/>
    <property type="match status" value="1"/>
</dbReference>
<feature type="binding site" evidence="8">
    <location>
        <position position="170"/>
    </location>
    <ligand>
        <name>Zn(2+)</name>
        <dbReference type="ChEBI" id="CHEBI:29105"/>
        <note>catalytic</note>
    </ligand>
</feature>
<name>K1IMR1_AERVE</name>
<evidence type="ECO:0000259" key="9">
    <source>
        <dbReference type="PROSITE" id="PS51747"/>
    </source>
</evidence>
<dbReference type="PATRIC" id="fig|1073383.3.peg.2337"/>
<dbReference type="Pfam" id="PF00383">
    <property type="entry name" value="dCMP_cyt_deam_1"/>
    <property type="match status" value="1"/>
</dbReference>
<accession>K1IMR1</accession>
<evidence type="ECO:0000313" key="11">
    <source>
        <dbReference type="Proteomes" id="UP000006087"/>
    </source>
</evidence>
<evidence type="ECO:0000256" key="2">
    <source>
        <dbReference type="ARBA" id="ARBA00011738"/>
    </source>
</evidence>
<dbReference type="Proteomes" id="UP000006087">
    <property type="component" value="Unassembled WGS sequence"/>
</dbReference>
<comment type="similarity">
    <text evidence="1">Belongs to the cytidine and deoxycytidylate deaminase family. ADAT2 subfamily.</text>
</comment>
<feature type="binding site" evidence="8">
    <location>
        <position position="137"/>
    </location>
    <ligand>
        <name>Zn(2+)</name>
        <dbReference type="ChEBI" id="CHEBI:29105"/>
        <note>catalytic</note>
    </ligand>
</feature>
<gene>
    <name evidence="8" type="primary">tadA</name>
    <name evidence="10" type="ORF">HMPREF1168_02321</name>
</gene>
<dbReference type="SUPFAM" id="SSF53927">
    <property type="entry name" value="Cytidine deaminase-like"/>
    <property type="match status" value="1"/>
</dbReference>
<dbReference type="InterPro" id="IPR016193">
    <property type="entry name" value="Cytidine_deaminase-like"/>
</dbReference>
<comment type="caution">
    <text evidence="10">The sequence shown here is derived from an EMBL/GenBank/DDBJ whole genome shotgun (WGS) entry which is preliminary data.</text>
</comment>
<dbReference type="GO" id="GO:0008270">
    <property type="term" value="F:zinc ion binding"/>
    <property type="evidence" value="ECO:0007669"/>
    <property type="project" value="UniProtKB-UniRule"/>
</dbReference>
<comment type="catalytic activity">
    <reaction evidence="7 8">
        <text>adenosine(34) in tRNA + H2O + H(+) = inosine(34) in tRNA + NH4(+)</text>
        <dbReference type="Rhea" id="RHEA:43168"/>
        <dbReference type="Rhea" id="RHEA-COMP:10373"/>
        <dbReference type="Rhea" id="RHEA-COMP:10374"/>
        <dbReference type="ChEBI" id="CHEBI:15377"/>
        <dbReference type="ChEBI" id="CHEBI:15378"/>
        <dbReference type="ChEBI" id="CHEBI:28938"/>
        <dbReference type="ChEBI" id="CHEBI:74411"/>
        <dbReference type="ChEBI" id="CHEBI:82852"/>
        <dbReference type="EC" id="3.5.4.33"/>
    </reaction>
</comment>
<dbReference type="AlphaFoldDB" id="K1IMR1"/>
<dbReference type="PANTHER" id="PTHR11079:SF202">
    <property type="entry name" value="TRNA-SPECIFIC ADENOSINE DEAMINASE"/>
    <property type="match status" value="1"/>
</dbReference>
<evidence type="ECO:0000256" key="3">
    <source>
        <dbReference type="ARBA" id="ARBA00022694"/>
    </source>
</evidence>
<dbReference type="InterPro" id="IPR028883">
    <property type="entry name" value="tRNA_aden_deaminase"/>
</dbReference>
<evidence type="ECO:0000256" key="1">
    <source>
        <dbReference type="ARBA" id="ARBA00010669"/>
    </source>
</evidence>
<evidence type="ECO:0000256" key="7">
    <source>
        <dbReference type="ARBA" id="ARBA00048045"/>
    </source>
</evidence>
<dbReference type="CDD" id="cd01285">
    <property type="entry name" value="nucleoside_deaminase"/>
    <property type="match status" value="1"/>
</dbReference>
<feature type="domain" description="CMP/dCMP-type deaminase" evidence="9">
    <location>
        <begin position="86"/>
        <end position="211"/>
    </location>
</feature>
<evidence type="ECO:0000256" key="8">
    <source>
        <dbReference type="HAMAP-Rule" id="MF_00972"/>
    </source>
</evidence>
<evidence type="ECO:0000256" key="6">
    <source>
        <dbReference type="ARBA" id="ARBA00022833"/>
    </source>
</evidence>
<dbReference type="GO" id="GO:0052717">
    <property type="term" value="F:tRNA-specific adenosine-34 deaminase activity"/>
    <property type="evidence" value="ECO:0007669"/>
    <property type="project" value="UniProtKB-UniRule"/>
</dbReference>
<evidence type="ECO:0000313" key="10">
    <source>
        <dbReference type="EMBL" id="EKB19496.1"/>
    </source>
</evidence>
<dbReference type="HOGENOM" id="CLU_025810_3_0_6"/>
<protein>
    <recommendedName>
        <fullName evidence="8">tRNA-specific adenosine deaminase</fullName>
        <ecNumber evidence="8">3.5.4.33</ecNumber>
    </recommendedName>
</protein>
<proteinExistence type="inferred from homology"/>